<gene>
    <name evidence="2" type="ORF">Ddye_022607</name>
</gene>
<dbReference type="EMBL" id="JANJYI010000007">
    <property type="protein sequence ID" value="KAK2640844.1"/>
    <property type="molecule type" value="Genomic_DNA"/>
</dbReference>
<feature type="region of interest" description="Disordered" evidence="1">
    <location>
        <begin position="79"/>
        <end position="104"/>
    </location>
</feature>
<name>A0AAD9WRC8_9ROSI</name>
<proteinExistence type="predicted"/>
<feature type="compositionally biased region" description="Basic and acidic residues" evidence="1">
    <location>
        <begin position="83"/>
        <end position="92"/>
    </location>
</feature>
<accession>A0AAD9WRC8</accession>
<organism evidence="2 3">
    <name type="scientific">Dipteronia dyeriana</name>
    <dbReference type="NCBI Taxonomy" id="168575"/>
    <lineage>
        <taxon>Eukaryota</taxon>
        <taxon>Viridiplantae</taxon>
        <taxon>Streptophyta</taxon>
        <taxon>Embryophyta</taxon>
        <taxon>Tracheophyta</taxon>
        <taxon>Spermatophyta</taxon>
        <taxon>Magnoliopsida</taxon>
        <taxon>eudicotyledons</taxon>
        <taxon>Gunneridae</taxon>
        <taxon>Pentapetalae</taxon>
        <taxon>rosids</taxon>
        <taxon>malvids</taxon>
        <taxon>Sapindales</taxon>
        <taxon>Sapindaceae</taxon>
        <taxon>Hippocastanoideae</taxon>
        <taxon>Acereae</taxon>
        <taxon>Dipteronia</taxon>
    </lineage>
</organism>
<dbReference type="Proteomes" id="UP001280121">
    <property type="component" value="Unassembled WGS sequence"/>
</dbReference>
<comment type="caution">
    <text evidence="2">The sequence shown here is derived from an EMBL/GenBank/DDBJ whole genome shotgun (WGS) entry which is preliminary data.</text>
</comment>
<dbReference type="AlphaFoldDB" id="A0AAD9WRC8"/>
<reference evidence="2" key="1">
    <citation type="journal article" date="2023" name="Plant J.">
        <title>Genome sequences and population genomics provide insights into the demographic history, inbreeding, and mutation load of two 'living fossil' tree species of Dipteronia.</title>
        <authorList>
            <person name="Feng Y."/>
            <person name="Comes H.P."/>
            <person name="Chen J."/>
            <person name="Zhu S."/>
            <person name="Lu R."/>
            <person name="Zhang X."/>
            <person name="Li P."/>
            <person name="Qiu J."/>
            <person name="Olsen K.M."/>
            <person name="Qiu Y."/>
        </authorList>
    </citation>
    <scope>NUCLEOTIDE SEQUENCE</scope>
    <source>
        <strain evidence="2">KIB01</strain>
    </source>
</reference>
<evidence type="ECO:0000313" key="2">
    <source>
        <dbReference type="EMBL" id="KAK2640844.1"/>
    </source>
</evidence>
<evidence type="ECO:0000313" key="3">
    <source>
        <dbReference type="Proteomes" id="UP001280121"/>
    </source>
</evidence>
<sequence>MVTVAAKLRSRWTKYCVKKDNDIDFVFRDDSSIKEIFIDTEKRVGEGGDGGGGGGGDEHVHKLPPSFFMYDNVGCYTIDSDTENEKPNEHDYPSSPDDTFVGVE</sequence>
<keyword evidence="3" id="KW-1185">Reference proteome</keyword>
<evidence type="ECO:0000256" key="1">
    <source>
        <dbReference type="SAM" id="MobiDB-lite"/>
    </source>
</evidence>
<protein>
    <submittedName>
        <fullName evidence="2">Uncharacterized protein</fullName>
    </submittedName>
</protein>